<dbReference type="PATRIC" id="fig|1461583.4.peg.2347"/>
<name>A0A078MGC2_9BACL</name>
<feature type="domain" description="Luciferase-like" evidence="7">
    <location>
        <begin position="19"/>
        <end position="368"/>
    </location>
</feature>
<dbReference type="HOGENOM" id="CLU_022256_1_2_9"/>
<dbReference type="GO" id="GO:0004497">
    <property type="term" value="F:monooxygenase activity"/>
    <property type="evidence" value="ECO:0007669"/>
    <property type="project" value="UniProtKB-KW"/>
</dbReference>
<keyword evidence="2 6" id="KW-0288">FMN</keyword>
<reference evidence="8" key="1">
    <citation type="submission" date="2014-07" db="EMBL/GenBank/DDBJ databases">
        <authorList>
            <person name="Urmite Genomes Urmite Genomes"/>
        </authorList>
    </citation>
    <scope>NUCLEOTIDE SEQUENCE</scope>
    <source>
        <strain evidence="8">13S34_air</strain>
    </source>
</reference>
<dbReference type="SUPFAM" id="SSF51679">
    <property type="entry name" value="Bacterial luciferase-like"/>
    <property type="match status" value="1"/>
</dbReference>
<feature type="binding site" evidence="6">
    <location>
        <position position="221"/>
    </location>
    <ligand>
        <name>FMN</name>
        <dbReference type="ChEBI" id="CHEBI:58210"/>
    </ligand>
</feature>
<evidence type="ECO:0000256" key="1">
    <source>
        <dbReference type="ARBA" id="ARBA00022630"/>
    </source>
</evidence>
<dbReference type="InterPro" id="IPR011251">
    <property type="entry name" value="Luciferase-like_dom"/>
</dbReference>
<evidence type="ECO:0000256" key="5">
    <source>
        <dbReference type="ARBA" id="ARBA00033748"/>
    </source>
</evidence>
<feature type="binding site" evidence="6">
    <location>
        <position position="96"/>
    </location>
    <ligand>
        <name>FMN</name>
        <dbReference type="ChEBI" id="CHEBI:58210"/>
    </ligand>
</feature>
<dbReference type="AlphaFoldDB" id="A0A078MGC2"/>
<dbReference type="PANTHER" id="PTHR30011:SF16">
    <property type="entry name" value="C2H2 FINGER DOMAIN TRANSCRIPTION FACTOR (EUROFUNG)-RELATED"/>
    <property type="match status" value="1"/>
</dbReference>
<evidence type="ECO:0000256" key="3">
    <source>
        <dbReference type="ARBA" id="ARBA00023002"/>
    </source>
</evidence>
<dbReference type="GO" id="GO:0016705">
    <property type="term" value="F:oxidoreductase activity, acting on paired donors, with incorporation or reduction of molecular oxygen"/>
    <property type="evidence" value="ECO:0007669"/>
    <property type="project" value="InterPro"/>
</dbReference>
<dbReference type="PANTHER" id="PTHR30011">
    <property type="entry name" value="ALKANESULFONATE MONOOXYGENASE-RELATED"/>
    <property type="match status" value="1"/>
</dbReference>
<evidence type="ECO:0000313" key="8">
    <source>
        <dbReference type="EMBL" id="CEA05374.1"/>
    </source>
</evidence>
<evidence type="ECO:0000256" key="4">
    <source>
        <dbReference type="ARBA" id="ARBA00023033"/>
    </source>
</evidence>
<evidence type="ECO:0000256" key="6">
    <source>
        <dbReference type="PIRSR" id="PIRSR000337-1"/>
    </source>
</evidence>
<gene>
    <name evidence="8" type="primary">ntaA</name>
    <name evidence="8" type="ORF">BN1050_02430</name>
</gene>
<dbReference type="EMBL" id="LN483077">
    <property type="protein sequence ID" value="CEA05374.1"/>
    <property type="molecule type" value="Genomic_DNA"/>
</dbReference>
<keyword evidence="4 8" id="KW-0503">Monooxygenase</keyword>
<dbReference type="InterPro" id="IPR051260">
    <property type="entry name" value="Diverse_substr_monoxygenases"/>
</dbReference>
<dbReference type="Gene3D" id="3.20.20.30">
    <property type="entry name" value="Luciferase-like domain"/>
    <property type="match status" value="1"/>
</dbReference>
<dbReference type="InterPro" id="IPR016215">
    <property type="entry name" value="NTA_MOA"/>
</dbReference>
<sequence>MKQLKIGASLLAPRAAQGGWRHPQAGSFIQQPLTYFTEVMQIAEQGKLDFMFLPDYYHIFATTPEELTAHSNVWLEPVTLLAAMSAVTTRIGLVATLSTTYHEPYHVARMIASLDQLSGGRAGWNIVTSRGETEAVNFSSGHRPTVAERDEHATQFIALVQALWRSWEPTAIVEDRLRGIFAHASQVHPMQHKSKWFAVEGPLNVAPSPQGAPVCMQAGKSPAFRARAVKNTEVLFTQLNDLQEAKAFYADVKQRATHPERVLILPGLQVIVSATEAEAQQKKRDYERFDTVALRIAKLMGLDMSGLTLATPLPKQATKDNEIYQTVLKVAQQKGLKTIGELYNHLTAQNSHLTLVGTAEQIADTMTQWLNEEAADGFIFIPHLLPIAMTEFVQQVIPVLQRRGVFRADYEGATLREHLALPLTTI</sequence>
<accession>A0A078MGC2</accession>
<feature type="binding site" evidence="6">
    <location>
        <position position="55"/>
    </location>
    <ligand>
        <name>FMN</name>
        <dbReference type="ChEBI" id="CHEBI:58210"/>
    </ligand>
</feature>
<dbReference type="InterPro" id="IPR036661">
    <property type="entry name" value="Luciferase-like_sf"/>
</dbReference>
<dbReference type="PIRSF" id="PIRSF000337">
    <property type="entry name" value="NTA_MOA"/>
    <property type="match status" value="1"/>
</dbReference>
<dbReference type="CDD" id="cd01095">
    <property type="entry name" value="Nitrilotriacetate_monoxgenase"/>
    <property type="match status" value="1"/>
</dbReference>
<proteinExistence type="inferred from homology"/>
<keyword evidence="1 6" id="KW-0285">Flavoprotein</keyword>
<dbReference type="Pfam" id="PF00296">
    <property type="entry name" value="Bac_luciferase"/>
    <property type="match status" value="1"/>
</dbReference>
<organism evidence="8">
    <name type="scientific">Metalysinibacillus saudimassiliensis</name>
    <dbReference type="NCBI Taxonomy" id="1461583"/>
    <lineage>
        <taxon>Bacteria</taxon>
        <taxon>Bacillati</taxon>
        <taxon>Bacillota</taxon>
        <taxon>Bacilli</taxon>
        <taxon>Bacillales</taxon>
        <taxon>Caryophanaceae</taxon>
        <taxon>Metalysinibacillus</taxon>
    </lineage>
</organism>
<comment type="similarity">
    <text evidence="5">Belongs to the NtaA/SnaA/DszA monooxygenase family.</text>
</comment>
<keyword evidence="3" id="KW-0560">Oxidoreductase</keyword>
<protein>
    <submittedName>
        <fullName evidence="8">Nitrilotriacetate monooxygenase component A</fullName>
    </submittedName>
</protein>
<evidence type="ECO:0000259" key="7">
    <source>
        <dbReference type="Pfam" id="PF00296"/>
    </source>
</evidence>
<dbReference type="NCBIfam" id="TIGR03860">
    <property type="entry name" value="FMN_nitrolo"/>
    <property type="match status" value="1"/>
</dbReference>
<evidence type="ECO:0000256" key="2">
    <source>
        <dbReference type="ARBA" id="ARBA00022643"/>
    </source>
</evidence>